<name>A0A1I9G509_BRUMA</name>
<evidence type="ECO:0000313" key="2">
    <source>
        <dbReference type="EMBL" id="CDQ00828.1"/>
    </source>
</evidence>
<dbReference type="EMBL" id="LN857014">
    <property type="protein sequence ID" value="CDQ00828.1"/>
    <property type="molecule type" value="Genomic_DNA"/>
</dbReference>
<protein>
    <submittedName>
        <fullName evidence="2">Bm14298</fullName>
    </submittedName>
</protein>
<feature type="region of interest" description="Disordered" evidence="1">
    <location>
        <begin position="28"/>
        <end position="56"/>
    </location>
</feature>
<organism evidence="2">
    <name type="scientific">Brugia malayi</name>
    <name type="common">Filarial nematode worm</name>
    <dbReference type="NCBI Taxonomy" id="6279"/>
    <lineage>
        <taxon>Eukaryota</taxon>
        <taxon>Metazoa</taxon>
        <taxon>Ecdysozoa</taxon>
        <taxon>Nematoda</taxon>
        <taxon>Chromadorea</taxon>
        <taxon>Rhabditida</taxon>
        <taxon>Spirurina</taxon>
        <taxon>Spiruromorpha</taxon>
        <taxon>Filarioidea</taxon>
        <taxon>Onchocercidae</taxon>
        <taxon>Brugia</taxon>
    </lineage>
</organism>
<reference evidence="2" key="1">
    <citation type="journal article" date="2007" name="Science">
        <title>Draft genome of the filarial nematode parasite Brugia malayi.</title>
        <authorList>
            <person name="Ghedin E."/>
            <person name="Wang S."/>
            <person name="Spiro D."/>
            <person name="Caler E."/>
            <person name="Zhao Q."/>
            <person name="Crabtree J."/>
            <person name="Allen J.E."/>
            <person name="Delcher A.L."/>
            <person name="Guiliano D.B."/>
            <person name="Miranda-Saavedra D."/>
            <person name="Angiuoli S.V."/>
            <person name="Creasy T."/>
            <person name="Amedeo P."/>
            <person name="Haas B."/>
            <person name="El-Sayed N.M."/>
            <person name="Wortman J.R."/>
            <person name="Feldblyum T."/>
            <person name="Tallon L."/>
            <person name="Schatz M."/>
            <person name="Shumway M."/>
            <person name="Koo H."/>
            <person name="Salzberg S.L."/>
            <person name="Schobel S."/>
            <person name="Pertea M."/>
            <person name="Pop M."/>
            <person name="White O."/>
            <person name="Barton G.J."/>
            <person name="Carlow C.K."/>
            <person name="Crawford M.J."/>
            <person name="Daub J."/>
            <person name="Dimmic M.W."/>
            <person name="Estes C.F."/>
            <person name="Foster J.M."/>
            <person name="Ganatra M."/>
            <person name="Gregory W.F."/>
            <person name="Johnson N.M."/>
            <person name="Jin J."/>
            <person name="Komuniecki R."/>
            <person name="Korf I."/>
            <person name="Kumar S."/>
            <person name="Laney S."/>
            <person name="Li B.W."/>
            <person name="Li W."/>
            <person name="Lindblom T.H."/>
            <person name="Lustigman S."/>
            <person name="Ma D."/>
            <person name="Maina C.V."/>
            <person name="Martin D.M."/>
            <person name="McCarter J.P."/>
            <person name="McReynolds L."/>
            <person name="Mitreva M."/>
            <person name="Nutman T.B."/>
            <person name="Parkinson J."/>
            <person name="Peregrin-Alvarez J.M."/>
            <person name="Poole C."/>
            <person name="Ren Q."/>
            <person name="Saunders L."/>
            <person name="Sluder A.E."/>
            <person name="Smith K."/>
            <person name="Stanke M."/>
            <person name="Unnasch T.R."/>
            <person name="Ware J."/>
            <person name="Wei A.D."/>
            <person name="Weil G."/>
            <person name="Williams D.J."/>
            <person name="Zhang Y."/>
            <person name="Williams S.A."/>
            <person name="Fraser-Liggett C."/>
            <person name="Slatko B."/>
            <person name="Blaxter M.L."/>
            <person name="Scott A.L."/>
        </authorList>
    </citation>
    <scope>NUCLEOTIDE SEQUENCE</scope>
    <source>
        <strain evidence="2">FR3</strain>
    </source>
</reference>
<proteinExistence type="predicted"/>
<evidence type="ECO:0000256" key="1">
    <source>
        <dbReference type="SAM" id="MobiDB-lite"/>
    </source>
</evidence>
<reference evidence="2" key="2">
    <citation type="submission" date="2012-12" db="EMBL/GenBank/DDBJ databases">
        <authorList>
            <consortium name="WormBase Consortium"/>
            <person name="Ghedin E."/>
            <person name="Paulini M."/>
        </authorList>
    </citation>
    <scope>NUCLEOTIDE SEQUENCE</scope>
    <source>
        <strain evidence="2">FR3</strain>
    </source>
</reference>
<dbReference type="AlphaFoldDB" id="A0A1I9G509"/>
<sequence length="56" mass="6162">MNKSISTESCISGATGFDTFHLNSWAEEGKKSRKGNTMNKRKANAAQLNGLNLFQK</sequence>
<accession>A0A1I9G509</accession>
<feature type="compositionally biased region" description="Basic residues" evidence="1">
    <location>
        <begin position="31"/>
        <end position="43"/>
    </location>
</feature>
<feature type="compositionally biased region" description="Polar residues" evidence="1">
    <location>
        <begin position="46"/>
        <end position="56"/>
    </location>
</feature>
<gene>
    <name evidence="2" type="primary">Bm14298</name>
    <name evidence="2" type="ORF">BM_Bm14298</name>
</gene>